<dbReference type="NCBIfam" id="TIGR00688">
    <property type="entry name" value="rarD"/>
    <property type="match status" value="1"/>
</dbReference>
<feature type="transmembrane region" description="Helical" evidence="8">
    <location>
        <begin position="270"/>
        <end position="288"/>
    </location>
</feature>
<evidence type="ECO:0000256" key="3">
    <source>
        <dbReference type="ARBA" id="ARBA00022448"/>
    </source>
</evidence>
<feature type="transmembrane region" description="Helical" evidence="8">
    <location>
        <begin position="72"/>
        <end position="93"/>
    </location>
</feature>
<dbReference type="EMBL" id="FNEM01000003">
    <property type="protein sequence ID" value="SDI84090.1"/>
    <property type="molecule type" value="Genomic_DNA"/>
</dbReference>
<evidence type="ECO:0000256" key="7">
    <source>
        <dbReference type="ARBA" id="ARBA00023136"/>
    </source>
</evidence>
<evidence type="ECO:0000256" key="8">
    <source>
        <dbReference type="SAM" id="Phobius"/>
    </source>
</evidence>
<comment type="similarity">
    <text evidence="2">Belongs to the EamA transporter family.</text>
</comment>
<dbReference type="SUPFAM" id="SSF103481">
    <property type="entry name" value="Multidrug resistance efflux transporter EmrE"/>
    <property type="match status" value="2"/>
</dbReference>
<dbReference type="PANTHER" id="PTHR22911">
    <property type="entry name" value="ACYL-MALONYL CONDENSING ENZYME-RELATED"/>
    <property type="match status" value="1"/>
</dbReference>
<keyword evidence="3" id="KW-0813">Transport</keyword>
<feature type="transmembrane region" description="Helical" evidence="8">
    <location>
        <begin position="149"/>
        <end position="166"/>
    </location>
</feature>
<keyword evidence="7 8" id="KW-0472">Membrane</keyword>
<evidence type="ECO:0000256" key="6">
    <source>
        <dbReference type="ARBA" id="ARBA00022989"/>
    </source>
</evidence>
<evidence type="ECO:0000313" key="10">
    <source>
        <dbReference type="EMBL" id="SDI84090.1"/>
    </source>
</evidence>
<dbReference type="Pfam" id="PF00892">
    <property type="entry name" value="EamA"/>
    <property type="match status" value="1"/>
</dbReference>
<accession>A0A1G8NX46</accession>
<feature type="transmembrane region" description="Helical" evidence="8">
    <location>
        <begin position="37"/>
        <end position="56"/>
    </location>
</feature>
<feature type="transmembrane region" description="Helical" evidence="8">
    <location>
        <begin position="212"/>
        <end position="234"/>
    </location>
</feature>
<dbReference type="InterPro" id="IPR000620">
    <property type="entry name" value="EamA_dom"/>
</dbReference>
<keyword evidence="4" id="KW-1003">Cell membrane</keyword>
<name>A0A1G8NX46_9GAMM</name>
<evidence type="ECO:0000259" key="9">
    <source>
        <dbReference type="Pfam" id="PF00892"/>
    </source>
</evidence>
<dbReference type="AlphaFoldDB" id="A0A1G8NX46"/>
<evidence type="ECO:0000256" key="1">
    <source>
        <dbReference type="ARBA" id="ARBA00004651"/>
    </source>
</evidence>
<keyword evidence="5 8" id="KW-0812">Transmembrane</keyword>
<dbReference type="GO" id="GO:0005886">
    <property type="term" value="C:plasma membrane"/>
    <property type="evidence" value="ECO:0007669"/>
    <property type="project" value="UniProtKB-SubCell"/>
</dbReference>
<dbReference type="RefSeq" id="WP_090363265.1">
    <property type="nucleotide sequence ID" value="NZ_FNEM01000003.1"/>
</dbReference>
<dbReference type="PANTHER" id="PTHR22911:SF137">
    <property type="entry name" value="SOLUTE CARRIER FAMILY 35 MEMBER G2-RELATED"/>
    <property type="match status" value="1"/>
</dbReference>
<evidence type="ECO:0000256" key="4">
    <source>
        <dbReference type="ARBA" id="ARBA00022475"/>
    </source>
</evidence>
<dbReference type="Proteomes" id="UP000199527">
    <property type="component" value="Unassembled WGS sequence"/>
</dbReference>
<feature type="transmembrane region" description="Helical" evidence="8">
    <location>
        <begin position="126"/>
        <end position="143"/>
    </location>
</feature>
<dbReference type="OrthoDB" id="369870at2"/>
<feature type="transmembrane region" description="Helical" evidence="8">
    <location>
        <begin position="7"/>
        <end position="25"/>
    </location>
</feature>
<keyword evidence="11" id="KW-1185">Reference proteome</keyword>
<reference evidence="11" key="1">
    <citation type="submission" date="2016-10" db="EMBL/GenBank/DDBJ databases">
        <authorList>
            <person name="Varghese N."/>
            <person name="Submissions S."/>
        </authorList>
    </citation>
    <scope>NUCLEOTIDE SEQUENCE [LARGE SCALE GENOMIC DNA]</scope>
    <source>
        <strain evidence="11">DSM 23317</strain>
    </source>
</reference>
<feature type="transmembrane region" description="Helical" evidence="8">
    <location>
        <begin position="246"/>
        <end position="264"/>
    </location>
</feature>
<proteinExistence type="inferred from homology"/>
<feature type="domain" description="EamA" evidence="9">
    <location>
        <begin position="6"/>
        <end position="139"/>
    </location>
</feature>
<feature type="transmembrane region" description="Helical" evidence="8">
    <location>
        <begin position="99"/>
        <end position="119"/>
    </location>
</feature>
<feature type="transmembrane region" description="Helical" evidence="8">
    <location>
        <begin position="178"/>
        <end position="197"/>
    </location>
</feature>
<keyword evidence="6 8" id="KW-1133">Transmembrane helix</keyword>
<evidence type="ECO:0000256" key="2">
    <source>
        <dbReference type="ARBA" id="ARBA00007362"/>
    </source>
</evidence>
<gene>
    <name evidence="10" type="ORF">SAMN04488540_103245</name>
</gene>
<dbReference type="InterPro" id="IPR037185">
    <property type="entry name" value="EmrE-like"/>
</dbReference>
<protein>
    <submittedName>
        <fullName evidence="10">RarD protein</fullName>
    </submittedName>
</protein>
<organism evidence="10 11">
    <name type="scientific">Ferrimonas sediminum</name>
    <dbReference type="NCBI Taxonomy" id="718193"/>
    <lineage>
        <taxon>Bacteria</taxon>
        <taxon>Pseudomonadati</taxon>
        <taxon>Pseudomonadota</taxon>
        <taxon>Gammaproteobacteria</taxon>
        <taxon>Alteromonadales</taxon>
        <taxon>Ferrimonadaceae</taxon>
        <taxon>Ferrimonas</taxon>
    </lineage>
</organism>
<evidence type="ECO:0000313" key="11">
    <source>
        <dbReference type="Proteomes" id="UP000199527"/>
    </source>
</evidence>
<sequence length="298" mass="32442">MSQARIGNALAALSFVLWGILPLYYHFLPQANMNELLAIRIITSVPVMLLLIRLLSRKPMSLAAVVADRRSLGLCLLASLLMCVSWYSFTYALTHGQVLAASLGFFINPLIAIALGVMFQNDRLSPAQCLAVVLATAGIGYQVYQYGELPWISLLMGSFFALYGLVKKYIRFDSLTSVAVEAVLLTPPALAFLLYAQATSGLSSLGGSGSTLLLYLGAGPITLAPLILFTLAINRTSLTMVGLMQYIEPSLQFLLATVLFAEVFDQVKAVTFGLIWLGLLLCSVEALTQQRRRRRLAP</sequence>
<dbReference type="InterPro" id="IPR004626">
    <property type="entry name" value="RarD"/>
</dbReference>
<comment type="subcellular location">
    <subcellularLocation>
        <location evidence="1">Cell membrane</location>
        <topology evidence="1">Multi-pass membrane protein</topology>
    </subcellularLocation>
</comment>
<evidence type="ECO:0000256" key="5">
    <source>
        <dbReference type="ARBA" id="ARBA00022692"/>
    </source>
</evidence>